<dbReference type="PRINTS" id="PR00315">
    <property type="entry name" value="ELONGATNFCT"/>
</dbReference>
<protein>
    <recommendedName>
        <fullName evidence="7">Translation initiation factor IF-2, chloroplastic</fullName>
    </recommendedName>
</protein>
<dbReference type="InterPro" id="IPR023115">
    <property type="entry name" value="TIF_IF2_dom3"/>
</dbReference>
<dbReference type="InterPro" id="IPR006847">
    <property type="entry name" value="IF2_N"/>
</dbReference>
<dbReference type="PANTHER" id="PTHR43381">
    <property type="entry name" value="TRANSLATION INITIATION FACTOR IF-2-RELATED"/>
    <property type="match status" value="1"/>
</dbReference>
<dbReference type="SUPFAM" id="SSF52156">
    <property type="entry name" value="Initiation factor IF2/eIF5b, domain 3"/>
    <property type="match status" value="1"/>
</dbReference>
<dbReference type="AlphaFoldDB" id="A0A7L4WNP7"/>
<dbReference type="Pfam" id="PF22042">
    <property type="entry name" value="EF-G_D2"/>
    <property type="match status" value="1"/>
</dbReference>
<evidence type="ECO:0000259" key="8">
    <source>
        <dbReference type="PROSITE" id="PS51722"/>
    </source>
</evidence>
<dbReference type="RefSeq" id="YP_009944596.1">
    <property type="nucleotide sequence ID" value="NC_051457.1"/>
</dbReference>
<dbReference type="GO" id="GO:0005829">
    <property type="term" value="C:cytosol"/>
    <property type="evidence" value="ECO:0007669"/>
    <property type="project" value="TreeGrafter"/>
</dbReference>
<name>A0A7L4WNP7_9FLOR</name>
<evidence type="ECO:0000256" key="2">
    <source>
        <dbReference type="ARBA" id="ARBA00022540"/>
    </source>
</evidence>
<dbReference type="InterPro" id="IPR015760">
    <property type="entry name" value="TIF_IF2"/>
</dbReference>
<dbReference type="GeneID" id="60234939"/>
<dbReference type="InterPro" id="IPR000795">
    <property type="entry name" value="T_Tr_GTP-bd_dom"/>
</dbReference>
<evidence type="ECO:0000256" key="7">
    <source>
        <dbReference type="ARBA" id="ARBA00044105"/>
    </source>
</evidence>
<comment type="function">
    <text evidence="6">One of the essential components for the initiation of protein synthesis. Protects formylmethionyl-tRNA from spontaneous hydrolysis and promotes its binding to the 30S ribosomal subunits. Also involved in the hydrolysis of GTP during the formation of the 70S ribosomal complex.</text>
</comment>
<proteinExistence type="inferred from homology"/>
<dbReference type="EMBL" id="MH898941">
    <property type="protein sequence ID" value="QFR99890.1"/>
    <property type="molecule type" value="Genomic_DNA"/>
</dbReference>
<reference evidence="9" key="1">
    <citation type="submission" date="2018-09" db="EMBL/GenBank/DDBJ databases">
        <title>Genomics and Phylogenetic analysis of three type specimens of Osmundea (Rhodomelaceae, Rhodophyta).</title>
        <authorList>
            <person name="Hughey J.R."/>
            <person name="Miller K.A."/>
        </authorList>
    </citation>
    <scope>NUCLEOTIDE SEQUENCE</scope>
</reference>
<dbReference type="InterPro" id="IPR009000">
    <property type="entry name" value="Transl_B-barrel_sf"/>
</dbReference>
<keyword evidence="9" id="KW-0934">Plastid</keyword>
<gene>
    <name evidence="9" type="primary">infB</name>
</gene>
<dbReference type="PROSITE" id="PS51722">
    <property type="entry name" value="G_TR_2"/>
    <property type="match status" value="1"/>
</dbReference>
<dbReference type="NCBIfam" id="TIGR00231">
    <property type="entry name" value="small_GTP"/>
    <property type="match status" value="1"/>
</dbReference>
<evidence type="ECO:0000313" key="9">
    <source>
        <dbReference type="EMBL" id="QFR99890.1"/>
    </source>
</evidence>
<dbReference type="SUPFAM" id="SSF52540">
    <property type="entry name" value="P-loop containing nucleoside triphosphate hydrolases"/>
    <property type="match status" value="1"/>
</dbReference>
<dbReference type="CDD" id="cd03692">
    <property type="entry name" value="mtIF2_IVc"/>
    <property type="match status" value="1"/>
</dbReference>
<keyword evidence="4" id="KW-0648">Protein biosynthesis</keyword>
<dbReference type="Pfam" id="PF11987">
    <property type="entry name" value="IF-2"/>
    <property type="match status" value="1"/>
</dbReference>
<dbReference type="GO" id="GO:0003924">
    <property type="term" value="F:GTPase activity"/>
    <property type="evidence" value="ECO:0007669"/>
    <property type="project" value="InterPro"/>
</dbReference>
<dbReference type="InterPro" id="IPR036925">
    <property type="entry name" value="TIF_IF2_dom3_sf"/>
</dbReference>
<geneLocation type="chloroplast" evidence="9"/>
<dbReference type="SUPFAM" id="SSF50447">
    <property type="entry name" value="Translation proteins"/>
    <property type="match status" value="2"/>
</dbReference>
<dbReference type="Gene3D" id="3.40.50.300">
    <property type="entry name" value="P-loop containing nucleotide triphosphate hydrolases"/>
    <property type="match status" value="1"/>
</dbReference>
<dbReference type="FunFam" id="3.40.50.10050:FF:000001">
    <property type="entry name" value="Translation initiation factor IF-2"/>
    <property type="match status" value="1"/>
</dbReference>
<evidence type="ECO:0000256" key="4">
    <source>
        <dbReference type="ARBA" id="ARBA00022917"/>
    </source>
</evidence>
<dbReference type="FunFam" id="2.40.30.10:FF:000008">
    <property type="entry name" value="Translation initiation factor IF-2"/>
    <property type="match status" value="1"/>
</dbReference>
<keyword evidence="3" id="KW-0547">Nucleotide-binding</keyword>
<comment type="similarity">
    <text evidence="1">Belongs to the TRAFAC class translation factor GTPase superfamily. Classic translation factor GTPase family. IF-2 subfamily.</text>
</comment>
<dbReference type="InterPro" id="IPR000178">
    <property type="entry name" value="TF_IF2_bacterial-like"/>
</dbReference>
<organism evidence="9">
    <name type="scientific">Osmundea sinicola</name>
    <dbReference type="NCBI Taxonomy" id="290685"/>
    <lineage>
        <taxon>Eukaryota</taxon>
        <taxon>Rhodophyta</taxon>
        <taxon>Florideophyceae</taxon>
        <taxon>Rhodymeniophycidae</taxon>
        <taxon>Ceramiales</taxon>
        <taxon>Rhodomelaceae</taxon>
        <taxon>Laurencieae</taxon>
        <taxon>Osmundea</taxon>
    </lineage>
</organism>
<dbReference type="Gene3D" id="3.40.50.10050">
    <property type="entry name" value="Translation initiation factor IF- 2, domain 3"/>
    <property type="match status" value="1"/>
</dbReference>
<dbReference type="InterPro" id="IPR053905">
    <property type="entry name" value="EF-G-like_DII"/>
</dbReference>
<dbReference type="NCBIfam" id="TIGR00487">
    <property type="entry name" value="IF-2"/>
    <property type="match status" value="1"/>
</dbReference>
<dbReference type="Gene3D" id="2.40.30.10">
    <property type="entry name" value="Translation factors"/>
    <property type="match status" value="2"/>
</dbReference>
<dbReference type="FunFam" id="2.40.30.10:FF:000054">
    <property type="entry name" value="Translation initiation factor IF-2"/>
    <property type="match status" value="1"/>
</dbReference>
<feature type="domain" description="Tr-type G" evidence="8">
    <location>
        <begin position="251"/>
        <end position="422"/>
    </location>
</feature>
<dbReference type="InterPro" id="IPR044145">
    <property type="entry name" value="IF2_II"/>
</dbReference>
<accession>A0A7L4WNP7</accession>
<keyword evidence="5" id="KW-0342">GTP-binding</keyword>
<dbReference type="PANTHER" id="PTHR43381:SF5">
    <property type="entry name" value="TR-TYPE G DOMAIN-CONTAINING PROTEIN"/>
    <property type="match status" value="1"/>
</dbReference>
<dbReference type="CDD" id="cd01887">
    <property type="entry name" value="IF2_eIF5B"/>
    <property type="match status" value="1"/>
</dbReference>
<keyword evidence="9" id="KW-0150">Chloroplast</keyword>
<dbReference type="InterPro" id="IPR027417">
    <property type="entry name" value="P-loop_NTPase"/>
</dbReference>
<dbReference type="InterPro" id="IPR005225">
    <property type="entry name" value="Small_GTP-bd"/>
</dbReference>
<evidence type="ECO:0000256" key="1">
    <source>
        <dbReference type="ARBA" id="ARBA00007733"/>
    </source>
</evidence>
<sequence length="750" mass="84361">MVFLNYNYIYSPLFINYIKQISLYSSEYADNILYLNMPKLITHLDSKIIDSINVHQSNQDVNISINSDNHMMSRKHKEKNYSQVNVENKKNKNKISKKKRDLANNEIFVETKDHLFVKDSLDLSLLKSRKLNNKTKKKNKLKIQNLKGSSDLFSLSDNNKNSHQDKSFNTVIINSPLTVEELSLKLDIPEAEIITYLFLNKGISVTLNQSLDITLAKEVAVKYNFTVLDVDDSLSNYSQLQHFINPLDTTIRNPIITILGHVDHGKTTLLDAILKTNLVRKESGGITQTIRGYEMEFNYDSKIYKLVFLDTPGHSSFKEMRIRGAKITDIALLVIAFNDGLRPQTVEAINYIKTMDLNCIVVITKTDNVDQDINVILQDLTKYGLHCEPWGGYIPVVQVSALTGRNIFNLLSKICIMSEVKKFVANPNQLASGTILESYLDKKRGPIAYVVVQNGTLKVGDVLISSGIYGKVKSLIDVALKKVSLVLPSTVVQILGFSDLPDAGSKFEVVNSEKEAKRLCLDYSHQISISNILKRLNNSIYKDNTTTVKEIKMLIKSDTQGSLEAILDLLLNLPQSQVKVRVVSASCGTIANSDIELALVTNSIMIAFNIDISSTISKLIKDNSLIVKNFDVIYDLSEYVQAKMLDLIEPNYDKVFVGRASVRTVFNINNGVVAGCYVDQGKLIKMCHLCVSRNNQVVYEGILNSLKVIKDDVNEVIFDNECGLMCNYDSWKTGDIIDAYQLVPRKKTLI</sequence>
<dbReference type="FunFam" id="3.40.50.300:FF:000019">
    <property type="entry name" value="Translation initiation factor IF-2"/>
    <property type="match status" value="1"/>
</dbReference>
<evidence type="ECO:0000256" key="5">
    <source>
        <dbReference type="ARBA" id="ARBA00023134"/>
    </source>
</evidence>
<dbReference type="Pfam" id="PF04760">
    <property type="entry name" value="IF2_N"/>
    <property type="match status" value="1"/>
</dbReference>
<evidence type="ECO:0000256" key="6">
    <source>
        <dbReference type="ARBA" id="ARBA00025162"/>
    </source>
</evidence>
<dbReference type="GO" id="GO:0003743">
    <property type="term" value="F:translation initiation factor activity"/>
    <property type="evidence" value="ECO:0007669"/>
    <property type="project" value="UniProtKB-KW"/>
</dbReference>
<dbReference type="CDD" id="cd03702">
    <property type="entry name" value="IF2_mtIF2_II"/>
    <property type="match status" value="1"/>
</dbReference>
<evidence type="ECO:0000256" key="3">
    <source>
        <dbReference type="ARBA" id="ARBA00022741"/>
    </source>
</evidence>
<keyword evidence="2 9" id="KW-0396">Initiation factor</keyword>
<dbReference type="Pfam" id="PF00009">
    <property type="entry name" value="GTP_EFTU"/>
    <property type="match status" value="1"/>
</dbReference>
<dbReference type="GO" id="GO:0005525">
    <property type="term" value="F:GTP binding"/>
    <property type="evidence" value="ECO:0007669"/>
    <property type="project" value="UniProtKB-KW"/>
</dbReference>